<feature type="region of interest" description="Disordered" evidence="1">
    <location>
        <begin position="92"/>
        <end position="131"/>
    </location>
</feature>
<reference evidence="4" key="1">
    <citation type="submission" date="2025-08" db="UniProtKB">
        <authorList>
            <consortium name="RefSeq"/>
        </authorList>
    </citation>
    <scope>IDENTIFICATION</scope>
    <source>
        <tissue evidence="4">Total insect</tissue>
    </source>
</reference>
<dbReference type="RefSeq" id="XP_034254723.1">
    <property type="nucleotide sequence ID" value="XM_034398832.1"/>
</dbReference>
<dbReference type="AlphaFoldDB" id="A0A6P9A9J8"/>
<evidence type="ECO:0000313" key="3">
    <source>
        <dbReference type="Proteomes" id="UP000515158"/>
    </source>
</evidence>
<evidence type="ECO:0000313" key="4">
    <source>
        <dbReference type="RefSeq" id="XP_034254723.1"/>
    </source>
</evidence>
<sequence length="345" mass="34460">MFGRIQAGFKCGAFVLLLSSLALLAATIPTATCTETSLGRSAGRPKRHLHFVVGRKRKPGRHDGGDATVIDAGSNGSTVLVGSLSSGSTASSGVNVGGGGGGTPPGSAGVNIGASGDAASRVGTNGQSPDSGGNAYAAGGYAPGSYPSGSYTPGSYSSGSYDPGNYNPGSYTPGSYAPGSYTPGSYTPGSYTPGSYTPGSYAQGNYAQSEYSAAATDQWAAPLGYANGGVSGGYSGDRTGIGEGAAFPGAVGYAAQGTSTQGGGGFDSSGPTRFSAGMGGPASYIDGRGPDNADSGSLDIAFAECEYDWEQFKRPSPSTNTRKAAVWRWLARSSTKQFSSFRHGW</sequence>
<keyword evidence="2" id="KW-0732">Signal</keyword>
<gene>
    <name evidence="4" type="primary">LOC117653264</name>
</gene>
<dbReference type="Proteomes" id="UP000515158">
    <property type="component" value="Unplaced"/>
</dbReference>
<protein>
    <submittedName>
        <fullName evidence="4">Spidroin-2-like isoform X2</fullName>
    </submittedName>
</protein>
<feature type="chain" id="PRO_5027997123" evidence="2">
    <location>
        <begin position="34"/>
        <end position="345"/>
    </location>
</feature>
<dbReference type="GeneID" id="117653264"/>
<keyword evidence="3" id="KW-1185">Reference proteome</keyword>
<proteinExistence type="predicted"/>
<accession>A0A6P9A9J8</accession>
<feature type="compositionally biased region" description="Gly residues" evidence="1">
    <location>
        <begin position="95"/>
        <end position="104"/>
    </location>
</feature>
<name>A0A6P9A9J8_THRPL</name>
<evidence type="ECO:0000256" key="1">
    <source>
        <dbReference type="SAM" id="MobiDB-lite"/>
    </source>
</evidence>
<organism evidence="4">
    <name type="scientific">Thrips palmi</name>
    <name type="common">Melon thrips</name>
    <dbReference type="NCBI Taxonomy" id="161013"/>
    <lineage>
        <taxon>Eukaryota</taxon>
        <taxon>Metazoa</taxon>
        <taxon>Ecdysozoa</taxon>
        <taxon>Arthropoda</taxon>
        <taxon>Hexapoda</taxon>
        <taxon>Insecta</taxon>
        <taxon>Pterygota</taxon>
        <taxon>Neoptera</taxon>
        <taxon>Paraneoptera</taxon>
        <taxon>Thysanoptera</taxon>
        <taxon>Terebrantia</taxon>
        <taxon>Thripoidea</taxon>
        <taxon>Thripidae</taxon>
        <taxon>Thrips</taxon>
    </lineage>
</organism>
<feature type="signal peptide" evidence="2">
    <location>
        <begin position="1"/>
        <end position="33"/>
    </location>
</feature>
<evidence type="ECO:0000256" key="2">
    <source>
        <dbReference type="SAM" id="SignalP"/>
    </source>
</evidence>